<comment type="caution">
    <text evidence="2">The sequence shown here is derived from an EMBL/GenBank/DDBJ whole genome shotgun (WGS) entry which is preliminary data.</text>
</comment>
<accession>A0ABU7QSZ4</accession>
<evidence type="ECO:0000256" key="1">
    <source>
        <dbReference type="SAM" id="Phobius"/>
    </source>
</evidence>
<dbReference type="RefSeq" id="WP_194752098.1">
    <property type="nucleotide sequence ID" value="NZ_JACEWB010000043.1"/>
</dbReference>
<keyword evidence="1" id="KW-1133">Transmembrane helix</keyword>
<organism evidence="2 3">
    <name type="scientific">Avibacterium paragallinarum</name>
    <name type="common">Haemophilus gallinarum</name>
    <dbReference type="NCBI Taxonomy" id="728"/>
    <lineage>
        <taxon>Bacteria</taxon>
        <taxon>Pseudomonadati</taxon>
        <taxon>Pseudomonadota</taxon>
        <taxon>Gammaproteobacteria</taxon>
        <taxon>Pasteurellales</taxon>
        <taxon>Pasteurellaceae</taxon>
        <taxon>Avibacterium</taxon>
    </lineage>
</organism>
<dbReference type="Proteomes" id="UP001352533">
    <property type="component" value="Unassembled WGS sequence"/>
</dbReference>
<keyword evidence="3" id="KW-1185">Reference proteome</keyword>
<keyword evidence="1" id="KW-0812">Transmembrane</keyword>
<evidence type="ECO:0000313" key="3">
    <source>
        <dbReference type="Proteomes" id="UP001352533"/>
    </source>
</evidence>
<keyword evidence="1" id="KW-0472">Membrane</keyword>
<proteinExistence type="predicted"/>
<protein>
    <submittedName>
        <fullName evidence="2">Uncharacterized protein</fullName>
    </submittedName>
</protein>
<feature type="transmembrane region" description="Helical" evidence="1">
    <location>
        <begin position="106"/>
        <end position="126"/>
    </location>
</feature>
<dbReference type="EMBL" id="JAMDKS010000043">
    <property type="protein sequence ID" value="MEE6113730.1"/>
    <property type="molecule type" value="Genomic_DNA"/>
</dbReference>
<name>A0ABU7QSZ4_AVIPA</name>
<reference evidence="2 3" key="1">
    <citation type="journal article" date="2022" name="Front. Microbiol.">
        <title>Commensal bacteria contribute to the growth of multidrug-resistant Avibacterium paragallinarum in chickens.</title>
        <authorList>
            <person name="Zhu J."/>
            <person name="Chen Y."/>
            <person name="Wu Y."/>
            <person name="Wang Y."/>
            <person name="Zhu K."/>
        </authorList>
    </citation>
    <scope>NUCLEOTIDE SEQUENCE [LARGE SCALE GENOMIC DNA]</scope>
    <source>
        <strain evidence="2 3">AV12</strain>
    </source>
</reference>
<sequence length="133" mass="15573">MNIIIASILTIISIWFAVRTARSFIEYIDYRRSIKIHNKIKSLLSEVDKIEFKHKKNEHNIEEYYIKTYRTPIYIIVYNILILAVIILSTPIFFKLISDIITQSETPYQIIAASTITSIIGLLITIKEIILRK</sequence>
<feature type="transmembrane region" description="Helical" evidence="1">
    <location>
        <begin position="6"/>
        <end position="25"/>
    </location>
</feature>
<feature type="transmembrane region" description="Helical" evidence="1">
    <location>
        <begin position="73"/>
        <end position="94"/>
    </location>
</feature>
<gene>
    <name evidence="2" type="ORF">M5S25_11150</name>
</gene>
<evidence type="ECO:0000313" key="2">
    <source>
        <dbReference type="EMBL" id="MEE6113730.1"/>
    </source>
</evidence>